<keyword evidence="3" id="KW-1185">Reference proteome</keyword>
<reference evidence="2" key="1">
    <citation type="submission" date="2021-06" db="EMBL/GenBank/DDBJ databases">
        <authorList>
            <person name="Hodson N. C."/>
            <person name="Mongue J. A."/>
            <person name="Jaron S. K."/>
        </authorList>
    </citation>
    <scope>NUCLEOTIDE SEQUENCE</scope>
</reference>
<sequence>CPRKAPSFPLKAYPRNKDTSNSHVPPAQWIPTA</sequence>
<evidence type="ECO:0000313" key="2">
    <source>
        <dbReference type="EMBL" id="CAG7785202.1"/>
    </source>
</evidence>
<feature type="non-terminal residue" evidence="2">
    <location>
        <position position="1"/>
    </location>
</feature>
<evidence type="ECO:0000313" key="3">
    <source>
        <dbReference type="Proteomes" id="UP000708208"/>
    </source>
</evidence>
<dbReference type="Proteomes" id="UP000708208">
    <property type="component" value="Unassembled WGS sequence"/>
</dbReference>
<dbReference type="AlphaFoldDB" id="A0A8J2P8W6"/>
<evidence type="ECO:0000256" key="1">
    <source>
        <dbReference type="SAM" id="MobiDB-lite"/>
    </source>
</evidence>
<proteinExistence type="predicted"/>
<comment type="caution">
    <text evidence="2">The sequence shown here is derived from an EMBL/GenBank/DDBJ whole genome shotgun (WGS) entry which is preliminary data.</text>
</comment>
<name>A0A8J2P8W6_9HEXA</name>
<gene>
    <name evidence="2" type="ORF">AFUS01_LOCUS23841</name>
</gene>
<protein>
    <submittedName>
        <fullName evidence="2">Uncharacterized protein</fullName>
    </submittedName>
</protein>
<organism evidence="2 3">
    <name type="scientific">Allacma fusca</name>
    <dbReference type="NCBI Taxonomy" id="39272"/>
    <lineage>
        <taxon>Eukaryota</taxon>
        <taxon>Metazoa</taxon>
        <taxon>Ecdysozoa</taxon>
        <taxon>Arthropoda</taxon>
        <taxon>Hexapoda</taxon>
        <taxon>Collembola</taxon>
        <taxon>Symphypleona</taxon>
        <taxon>Sminthuridae</taxon>
        <taxon>Allacma</taxon>
    </lineage>
</organism>
<feature type="region of interest" description="Disordered" evidence="1">
    <location>
        <begin position="1"/>
        <end position="33"/>
    </location>
</feature>
<accession>A0A8J2P8W6</accession>
<dbReference type="EMBL" id="CAJVCH010291396">
    <property type="protein sequence ID" value="CAG7785202.1"/>
    <property type="molecule type" value="Genomic_DNA"/>
</dbReference>